<dbReference type="Proteomes" id="UP000179023">
    <property type="component" value="Unassembled WGS sequence"/>
</dbReference>
<keyword evidence="1" id="KW-0812">Transmembrane</keyword>
<protein>
    <recommendedName>
        <fullName evidence="4">General secretion pathway GspH domain-containing protein</fullName>
    </recommendedName>
</protein>
<dbReference type="AlphaFoldDB" id="A0A1G2KNM3"/>
<dbReference type="InterPro" id="IPR045584">
    <property type="entry name" value="Pilin-like"/>
</dbReference>
<keyword evidence="1" id="KW-1133">Transmembrane helix</keyword>
<accession>A0A1G2KNM3</accession>
<name>A0A1G2KNM3_9BACT</name>
<organism evidence="2 3">
    <name type="scientific">Candidatus Sungbacteria bacterium RIFCSPHIGHO2_02_FULL_47_11</name>
    <dbReference type="NCBI Taxonomy" id="1802270"/>
    <lineage>
        <taxon>Bacteria</taxon>
        <taxon>Candidatus Sungiibacteriota</taxon>
    </lineage>
</organism>
<evidence type="ECO:0000256" key="1">
    <source>
        <dbReference type="SAM" id="Phobius"/>
    </source>
</evidence>
<dbReference type="STRING" id="1802270.A3C07_04110"/>
<comment type="caution">
    <text evidence="2">The sequence shown here is derived from an EMBL/GenBank/DDBJ whole genome shotgun (WGS) entry which is preliminary data.</text>
</comment>
<evidence type="ECO:0008006" key="4">
    <source>
        <dbReference type="Google" id="ProtNLM"/>
    </source>
</evidence>
<evidence type="ECO:0000313" key="3">
    <source>
        <dbReference type="Proteomes" id="UP000179023"/>
    </source>
</evidence>
<dbReference type="EMBL" id="MHQI01000027">
    <property type="protein sequence ID" value="OHA00081.1"/>
    <property type="molecule type" value="Genomic_DNA"/>
</dbReference>
<proteinExistence type="predicted"/>
<reference evidence="2 3" key="1">
    <citation type="journal article" date="2016" name="Nat. Commun.">
        <title>Thousands of microbial genomes shed light on interconnected biogeochemical processes in an aquifer system.</title>
        <authorList>
            <person name="Anantharaman K."/>
            <person name="Brown C.T."/>
            <person name="Hug L.A."/>
            <person name="Sharon I."/>
            <person name="Castelle C.J."/>
            <person name="Probst A.J."/>
            <person name="Thomas B.C."/>
            <person name="Singh A."/>
            <person name="Wilkins M.J."/>
            <person name="Karaoz U."/>
            <person name="Brodie E.L."/>
            <person name="Williams K.H."/>
            <person name="Hubbard S.S."/>
            <person name="Banfield J.F."/>
        </authorList>
    </citation>
    <scope>NUCLEOTIDE SEQUENCE [LARGE SCALE GENOMIC DNA]</scope>
</reference>
<sequence>MARNKNIHRHSQKTERFLSFVFYLLSLRRGYTSVEIIVMLSIIAMVGVLTLVSFTGLGERGTLNRAAQTLALNIRGAQNKALGVTRVGTVTPSAIGIFFTDEGSSYFIFSDVDNSRTYTPMADVKIGNDEVFERNVRVDSLTGFPSGSPQSFAAANITFVTPEASAILTDGAGNSTGNQLDIRLITPANGLTKTITVRTSGQISVK</sequence>
<gene>
    <name evidence="2" type="ORF">A3C07_04110</name>
</gene>
<feature type="transmembrane region" description="Helical" evidence="1">
    <location>
        <begin position="36"/>
        <end position="57"/>
    </location>
</feature>
<keyword evidence="1" id="KW-0472">Membrane</keyword>
<evidence type="ECO:0000313" key="2">
    <source>
        <dbReference type="EMBL" id="OHA00081.1"/>
    </source>
</evidence>
<dbReference type="SUPFAM" id="SSF54523">
    <property type="entry name" value="Pili subunits"/>
    <property type="match status" value="1"/>
</dbReference>